<gene>
    <name evidence="3" type="primary">pap</name>
    <name evidence="3" type="ORF">GCM10008932_24820</name>
</gene>
<feature type="region of interest" description="Disordered" evidence="1">
    <location>
        <begin position="1"/>
        <end position="20"/>
    </location>
</feature>
<dbReference type="EMBL" id="BAAACW010000167">
    <property type="protein sequence ID" value="GAA0372554.1"/>
    <property type="molecule type" value="Genomic_DNA"/>
</dbReference>
<protein>
    <submittedName>
        <fullName evidence="3">Polyphosphate:AMP phosphotransferase</fullName>
    </submittedName>
</protein>
<dbReference type="Pfam" id="PF03976">
    <property type="entry name" value="PPK2"/>
    <property type="match status" value="2"/>
</dbReference>
<evidence type="ECO:0000256" key="1">
    <source>
        <dbReference type="SAM" id="MobiDB-lite"/>
    </source>
</evidence>
<comment type="caution">
    <text evidence="3">The sequence shown here is derived from an EMBL/GenBank/DDBJ whole genome shotgun (WGS) entry which is preliminary data.</text>
</comment>
<evidence type="ECO:0000259" key="2">
    <source>
        <dbReference type="Pfam" id="PF03976"/>
    </source>
</evidence>
<organism evidence="3 4">
    <name type="scientific">Alkalibacterium iburiense</name>
    <dbReference type="NCBI Taxonomy" id="290589"/>
    <lineage>
        <taxon>Bacteria</taxon>
        <taxon>Bacillati</taxon>
        <taxon>Bacillota</taxon>
        <taxon>Bacilli</taxon>
        <taxon>Lactobacillales</taxon>
        <taxon>Carnobacteriaceae</taxon>
        <taxon>Alkalibacterium</taxon>
    </lineage>
</organism>
<reference evidence="3 4" key="1">
    <citation type="journal article" date="2019" name="Int. J. Syst. Evol. Microbiol.">
        <title>The Global Catalogue of Microorganisms (GCM) 10K type strain sequencing project: providing services to taxonomists for standard genome sequencing and annotation.</title>
        <authorList>
            <consortium name="The Broad Institute Genomics Platform"/>
            <consortium name="The Broad Institute Genome Sequencing Center for Infectious Disease"/>
            <person name="Wu L."/>
            <person name="Ma J."/>
        </authorList>
    </citation>
    <scope>NUCLEOTIDE SEQUENCE [LARGE SCALE GENOMIC DNA]</scope>
    <source>
        <strain evidence="3 4">JCM 12662</strain>
    </source>
</reference>
<name>A0ABN0XTR3_9LACT</name>
<sequence length="492" mass="58711">MTLMLPSKQAKRDRIKKELSDTKRSDLGEQFAALHRELMETDKSMLVIVDGWESSGKGYLLKDLTRELDPKHYEVSVFEESSKDESQHPYLYRFFVKSPKRGQIVFFDRSFYYDLFNNPSLDEEKLKHYIEDVSFIEKALTQDDTLVLKFFLHQSKNEMKKNITRLEKDDYRHVRLNEKDYNQLDNYSAYYKHFKKILNQTNYHLSPWHILYVEGKKDTSRQVLQLCLDELDTFLKKDVSRFDPQLPEHSESKDKPLDQVDLSLSISDKDYDKELDDLQKRAGDLLYQVYIEKKAIVVVYEGTDAAGKGGNIERLTRLMDPRGYDVATTAAPTQEEKDRHYLWRFYRDFPTDGRMTIFDRSWYGRVLVERIEELTPSYRWKEAYDEINQMEHNLNHQGYLVLKYLIIIDKEEQLKRFEARAEDPMKQHKLTDEDWRNHEQFDAYKEAMNEMVHYTSTNHTPWKIISGTSKKYARIAVLKDFIESISDYLDKE</sequence>
<dbReference type="InterPro" id="IPR027417">
    <property type="entry name" value="P-loop_NTPase"/>
</dbReference>
<feature type="domain" description="Polyphosphate kinase-2-related" evidence="2">
    <location>
        <begin position="266"/>
        <end position="487"/>
    </location>
</feature>
<dbReference type="SUPFAM" id="SSF52540">
    <property type="entry name" value="P-loop containing nucleoside triphosphate hydrolases"/>
    <property type="match status" value="2"/>
</dbReference>
<evidence type="ECO:0000313" key="3">
    <source>
        <dbReference type="EMBL" id="GAA0372554.1"/>
    </source>
</evidence>
<dbReference type="Proteomes" id="UP001501166">
    <property type="component" value="Unassembled WGS sequence"/>
</dbReference>
<dbReference type="InterPro" id="IPR022488">
    <property type="entry name" value="PPK2-related"/>
</dbReference>
<feature type="domain" description="Polyphosphate kinase-2-related" evidence="2">
    <location>
        <begin position="16"/>
        <end position="234"/>
    </location>
</feature>
<dbReference type="Gene3D" id="3.40.50.300">
    <property type="entry name" value="P-loop containing nucleotide triphosphate hydrolases"/>
    <property type="match status" value="2"/>
</dbReference>
<accession>A0ABN0XTR3</accession>
<proteinExistence type="predicted"/>
<dbReference type="PANTHER" id="PTHR34383">
    <property type="entry name" value="POLYPHOSPHATE:AMP PHOSPHOTRANSFERASE-RELATED"/>
    <property type="match status" value="1"/>
</dbReference>
<feature type="compositionally biased region" description="Basic and acidic residues" evidence="1">
    <location>
        <begin position="10"/>
        <end position="20"/>
    </location>
</feature>
<keyword evidence="4" id="KW-1185">Reference proteome</keyword>
<evidence type="ECO:0000313" key="4">
    <source>
        <dbReference type="Proteomes" id="UP001501166"/>
    </source>
</evidence>
<dbReference type="PANTHER" id="PTHR34383:SF3">
    <property type="entry name" value="POLYPHOSPHATE:AMP PHOSPHOTRANSFERASE"/>
    <property type="match status" value="1"/>
</dbReference>